<evidence type="ECO:0000256" key="1">
    <source>
        <dbReference type="SAM" id="MobiDB-lite"/>
    </source>
</evidence>
<feature type="region of interest" description="Disordered" evidence="1">
    <location>
        <begin position="21"/>
        <end position="42"/>
    </location>
</feature>
<name>S9Q5H3_CYSF2</name>
<keyword evidence="3" id="KW-1185">Reference proteome</keyword>
<comment type="caution">
    <text evidence="2">The sequence shown here is derived from an EMBL/GenBank/DDBJ whole genome shotgun (WGS) entry which is preliminary data.</text>
</comment>
<proteinExistence type="predicted"/>
<accession>S9Q5H3</accession>
<evidence type="ECO:0000313" key="2">
    <source>
        <dbReference type="EMBL" id="EPX56569.1"/>
    </source>
</evidence>
<organism evidence="2 3">
    <name type="scientific">Cystobacter fuscus (strain ATCC 25194 / DSM 2262 / NBRC 100088 / M29)</name>
    <dbReference type="NCBI Taxonomy" id="1242864"/>
    <lineage>
        <taxon>Bacteria</taxon>
        <taxon>Pseudomonadati</taxon>
        <taxon>Myxococcota</taxon>
        <taxon>Myxococcia</taxon>
        <taxon>Myxococcales</taxon>
        <taxon>Cystobacterineae</taxon>
        <taxon>Archangiaceae</taxon>
        <taxon>Cystobacter</taxon>
    </lineage>
</organism>
<reference evidence="2" key="1">
    <citation type="submission" date="2013-05" db="EMBL/GenBank/DDBJ databases">
        <title>Genome assembly of Cystobacter fuscus DSM 2262.</title>
        <authorList>
            <person name="Sharma G."/>
            <person name="Khatri I."/>
            <person name="Kaur C."/>
            <person name="Mayilraj S."/>
            <person name="Subramanian S."/>
        </authorList>
    </citation>
    <scope>NUCLEOTIDE SEQUENCE [LARGE SCALE GENOMIC DNA]</scope>
    <source>
        <strain evidence="2">DSM 2262</strain>
    </source>
</reference>
<protein>
    <submittedName>
        <fullName evidence="2">Uncharacterized protein</fullName>
    </submittedName>
</protein>
<dbReference type="Proteomes" id="UP000011682">
    <property type="component" value="Unassembled WGS sequence"/>
</dbReference>
<sequence>MEGRDRGDSNGHGRMRVMTATLGFSNLQNTHERCGEGGNHGA</sequence>
<dbReference type="AlphaFoldDB" id="S9Q5H3"/>
<dbReference type="EMBL" id="ANAH02000066">
    <property type="protein sequence ID" value="EPX56569.1"/>
    <property type="molecule type" value="Genomic_DNA"/>
</dbReference>
<evidence type="ECO:0000313" key="3">
    <source>
        <dbReference type="Proteomes" id="UP000011682"/>
    </source>
</evidence>
<gene>
    <name evidence="2" type="ORF">D187_007911</name>
</gene>